<feature type="non-terminal residue" evidence="3">
    <location>
        <position position="1"/>
    </location>
</feature>
<dbReference type="GO" id="GO:0006355">
    <property type="term" value="P:regulation of DNA-templated transcription"/>
    <property type="evidence" value="ECO:0007669"/>
    <property type="project" value="InterPro"/>
</dbReference>
<comment type="caution">
    <text evidence="3">The sequence shown here is derived from an EMBL/GenBank/DDBJ whole genome shotgun (WGS) entry which is preliminary data.</text>
</comment>
<dbReference type="PROSITE" id="PS51913">
    <property type="entry name" value="HTH_HARE"/>
    <property type="match status" value="1"/>
</dbReference>
<protein>
    <recommendedName>
        <fullName evidence="2">HTH HARE-type domain-containing protein</fullName>
    </recommendedName>
</protein>
<name>X0W015_9ZZZZ</name>
<gene>
    <name evidence="3" type="ORF">S01H1_54527</name>
</gene>
<feature type="domain" description="HTH HARE-type" evidence="2">
    <location>
        <begin position="13"/>
        <end position="86"/>
    </location>
</feature>
<reference evidence="3" key="1">
    <citation type="journal article" date="2014" name="Front. Microbiol.">
        <title>High frequency of phylogenetically diverse reductive dehalogenase-homologous genes in deep subseafloor sedimentary metagenomes.</title>
        <authorList>
            <person name="Kawai M."/>
            <person name="Futagami T."/>
            <person name="Toyoda A."/>
            <person name="Takaki Y."/>
            <person name="Nishi S."/>
            <person name="Hori S."/>
            <person name="Arai W."/>
            <person name="Tsubouchi T."/>
            <person name="Morono Y."/>
            <person name="Uchiyama I."/>
            <person name="Ito T."/>
            <person name="Fujiyama A."/>
            <person name="Inagaki F."/>
            <person name="Takami H."/>
        </authorList>
    </citation>
    <scope>NUCLEOTIDE SEQUENCE</scope>
    <source>
        <strain evidence="3">Expedition CK06-06</strain>
    </source>
</reference>
<evidence type="ECO:0000313" key="3">
    <source>
        <dbReference type="EMBL" id="GAG17978.1"/>
    </source>
</evidence>
<evidence type="ECO:0000259" key="2">
    <source>
        <dbReference type="PROSITE" id="PS51913"/>
    </source>
</evidence>
<dbReference type="EMBL" id="BARS01035389">
    <property type="protein sequence ID" value="GAG17978.1"/>
    <property type="molecule type" value="Genomic_DNA"/>
</dbReference>
<evidence type="ECO:0000256" key="1">
    <source>
        <dbReference type="ARBA" id="ARBA00023163"/>
    </source>
</evidence>
<dbReference type="AlphaFoldDB" id="X0W015"/>
<dbReference type="Pfam" id="PF05066">
    <property type="entry name" value="HARE-HTH"/>
    <property type="match status" value="1"/>
</dbReference>
<organism evidence="3">
    <name type="scientific">marine sediment metagenome</name>
    <dbReference type="NCBI Taxonomy" id="412755"/>
    <lineage>
        <taxon>unclassified sequences</taxon>
        <taxon>metagenomes</taxon>
        <taxon>ecological metagenomes</taxon>
    </lineage>
</organism>
<keyword evidence="1" id="KW-0804">Transcription</keyword>
<dbReference type="InterPro" id="IPR007759">
    <property type="entry name" value="Asxl_HARE-HTH"/>
</dbReference>
<proteinExistence type="predicted"/>
<accession>X0W015</accession>
<sequence length="86" mass="9184">PKKAGGEQKPKRVSALDAAAQVLAKAEKPMRAQELIAAMAEQDLWSSPAGKTPHATLYAAILREIAAKGDAARFKKVDRGLFEINA</sequence>